<evidence type="ECO:0000313" key="2">
    <source>
        <dbReference type="EMBL" id="AWV31336.1"/>
    </source>
</evidence>
<dbReference type="KEGG" id="pod:PODO_01045"/>
<reference evidence="2 7" key="2">
    <citation type="submission" date="2017-06" db="EMBL/GenBank/DDBJ databases">
        <title>Complete genome sequence of Paenibacillus odorifer CBA7130.</title>
        <authorList>
            <person name="Nam Y.-D."/>
            <person name="Kang J."/>
            <person name="Chung W.-H."/>
        </authorList>
    </citation>
    <scope>NUCLEOTIDE SEQUENCE [LARGE SCALE GENOMIC DNA]</scope>
    <source>
        <strain evidence="2 7">CBA7130</strain>
    </source>
</reference>
<reference evidence="5 6" key="1">
    <citation type="submission" date="2016-10" db="EMBL/GenBank/DDBJ databases">
        <title>Paenibacillus species isolates.</title>
        <authorList>
            <person name="Beno S.M."/>
        </authorList>
    </citation>
    <scope>NUCLEOTIDE SEQUENCE [LARGE SCALE GENOMIC DNA]</scope>
    <source>
        <strain evidence="3 6">FSL H7-0604</strain>
        <strain evidence="4 5">FSL H7-0918</strain>
    </source>
</reference>
<dbReference type="EMBL" id="MPTO01000012">
    <property type="protein sequence ID" value="OME19762.1"/>
    <property type="molecule type" value="Genomic_DNA"/>
</dbReference>
<evidence type="ECO:0000313" key="6">
    <source>
        <dbReference type="Proteomes" id="UP000187465"/>
    </source>
</evidence>
<keyword evidence="1" id="KW-0472">Membrane</keyword>
<dbReference type="EMBL" id="MKQP01000021">
    <property type="protein sequence ID" value="OMD31528.1"/>
    <property type="molecule type" value="Genomic_DNA"/>
</dbReference>
<evidence type="ECO:0000256" key="1">
    <source>
        <dbReference type="SAM" id="Phobius"/>
    </source>
</evidence>
<dbReference type="Proteomes" id="UP000187323">
    <property type="component" value="Unassembled WGS sequence"/>
</dbReference>
<evidence type="ECO:0000313" key="5">
    <source>
        <dbReference type="Proteomes" id="UP000187323"/>
    </source>
</evidence>
<sequence>MVNQLKNSFFQVFTLTSLWITLLLTVFFKDQSIDMLYLWRIAGIAIISAGIFGVMYNVLWNYFTLRPLWNILISSTFSIFGGMGMVWLFSKEMFNFISPWLPGMLLLSVILHTIAFYFYARINSRKQAEELNKILK</sequence>
<feature type="transmembrane region" description="Helical" evidence="1">
    <location>
        <begin position="12"/>
        <end position="29"/>
    </location>
</feature>
<feature type="transmembrane region" description="Helical" evidence="1">
    <location>
        <begin position="100"/>
        <end position="120"/>
    </location>
</feature>
<dbReference type="AlphaFoldDB" id="A0A1R0X9J8"/>
<evidence type="ECO:0000313" key="7">
    <source>
        <dbReference type="Proteomes" id="UP000249163"/>
    </source>
</evidence>
<feature type="transmembrane region" description="Helical" evidence="1">
    <location>
        <begin position="68"/>
        <end position="88"/>
    </location>
</feature>
<dbReference type="RefSeq" id="WP_036687183.1">
    <property type="nucleotide sequence ID" value="NZ_CP009428.1"/>
</dbReference>
<name>A0A1R0X9J8_9BACL</name>
<keyword evidence="1" id="KW-0812">Transmembrane</keyword>
<feature type="transmembrane region" description="Helical" evidence="1">
    <location>
        <begin position="35"/>
        <end position="56"/>
    </location>
</feature>
<gene>
    <name evidence="3" type="ORF">BJP51_18515</name>
    <name evidence="4" type="ORF">BSK47_14385</name>
    <name evidence="2" type="ORF">CD191_01140</name>
</gene>
<dbReference type="EMBL" id="CP021965">
    <property type="protein sequence ID" value="AWV31336.1"/>
    <property type="molecule type" value="Genomic_DNA"/>
</dbReference>
<dbReference type="GeneID" id="31568865"/>
<protein>
    <recommendedName>
        <fullName evidence="8">DUF3021 domain-containing protein</fullName>
    </recommendedName>
</protein>
<organism evidence="3 6">
    <name type="scientific">Paenibacillus odorifer</name>
    <dbReference type="NCBI Taxonomy" id="189426"/>
    <lineage>
        <taxon>Bacteria</taxon>
        <taxon>Bacillati</taxon>
        <taxon>Bacillota</taxon>
        <taxon>Bacilli</taxon>
        <taxon>Bacillales</taxon>
        <taxon>Paenibacillaceae</taxon>
        <taxon>Paenibacillus</taxon>
    </lineage>
</organism>
<evidence type="ECO:0008006" key="8">
    <source>
        <dbReference type="Google" id="ProtNLM"/>
    </source>
</evidence>
<proteinExistence type="predicted"/>
<evidence type="ECO:0000313" key="3">
    <source>
        <dbReference type="EMBL" id="OMD31528.1"/>
    </source>
</evidence>
<dbReference type="Proteomes" id="UP000249163">
    <property type="component" value="Chromosome"/>
</dbReference>
<dbReference type="OrthoDB" id="2610916at2"/>
<accession>A0A1R0X9J8</accession>
<keyword evidence="1" id="KW-1133">Transmembrane helix</keyword>
<dbReference type="Proteomes" id="UP000187465">
    <property type="component" value="Unassembled WGS sequence"/>
</dbReference>
<evidence type="ECO:0000313" key="4">
    <source>
        <dbReference type="EMBL" id="OME19762.1"/>
    </source>
</evidence>